<feature type="transmembrane region" description="Helical" evidence="1">
    <location>
        <begin position="78"/>
        <end position="100"/>
    </location>
</feature>
<keyword evidence="3" id="KW-1185">Reference proteome</keyword>
<name>A0A8S3PWI9_MYTED</name>
<dbReference type="OrthoDB" id="6134795at2759"/>
<reference evidence="2" key="1">
    <citation type="submission" date="2021-03" db="EMBL/GenBank/DDBJ databases">
        <authorList>
            <person name="Bekaert M."/>
        </authorList>
    </citation>
    <scope>NUCLEOTIDE SEQUENCE</scope>
</reference>
<dbReference type="Proteomes" id="UP000683360">
    <property type="component" value="Unassembled WGS sequence"/>
</dbReference>
<keyword evidence="1" id="KW-1133">Transmembrane helix</keyword>
<protein>
    <submittedName>
        <fullName evidence="2">Uncharacterized protein</fullName>
    </submittedName>
</protein>
<evidence type="ECO:0000256" key="1">
    <source>
        <dbReference type="SAM" id="Phobius"/>
    </source>
</evidence>
<keyword evidence="1" id="KW-0472">Membrane</keyword>
<keyword evidence="1" id="KW-0812">Transmembrane</keyword>
<feature type="transmembrane region" description="Helical" evidence="1">
    <location>
        <begin position="34"/>
        <end position="57"/>
    </location>
</feature>
<accession>A0A8S3PWI9</accession>
<gene>
    <name evidence="2" type="ORF">MEDL_3531</name>
</gene>
<evidence type="ECO:0000313" key="2">
    <source>
        <dbReference type="EMBL" id="CAG2188133.1"/>
    </source>
</evidence>
<sequence length="181" mass="19845">MSGSKPSPSLVSNNKVHSTELPTTLGTKTQPKDLSVLAFIVTILFNHICRFFAYHFVVSAKHSWQLHDYKKAGRHSKYSVTLITLGIIIGLATYALAFSLCFTLHGDKACTVGQSHDKNSGINNNNGQTKCCQYSPIINEVPRALGDMGIQIYCSASGDRPIYPDQNGNYSACCFELGCYQ</sequence>
<dbReference type="EMBL" id="CAJPWZ010000197">
    <property type="protein sequence ID" value="CAG2188133.1"/>
    <property type="molecule type" value="Genomic_DNA"/>
</dbReference>
<evidence type="ECO:0000313" key="3">
    <source>
        <dbReference type="Proteomes" id="UP000683360"/>
    </source>
</evidence>
<organism evidence="2 3">
    <name type="scientific">Mytilus edulis</name>
    <name type="common">Blue mussel</name>
    <dbReference type="NCBI Taxonomy" id="6550"/>
    <lineage>
        <taxon>Eukaryota</taxon>
        <taxon>Metazoa</taxon>
        <taxon>Spiralia</taxon>
        <taxon>Lophotrochozoa</taxon>
        <taxon>Mollusca</taxon>
        <taxon>Bivalvia</taxon>
        <taxon>Autobranchia</taxon>
        <taxon>Pteriomorphia</taxon>
        <taxon>Mytilida</taxon>
        <taxon>Mytiloidea</taxon>
        <taxon>Mytilidae</taxon>
        <taxon>Mytilinae</taxon>
        <taxon>Mytilus</taxon>
    </lineage>
</organism>
<proteinExistence type="predicted"/>
<comment type="caution">
    <text evidence="2">The sequence shown here is derived from an EMBL/GenBank/DDBJ whole genome shotgun (WGS) entry which is preliminary data.</text>
</comment>
<dbReference type="AlphaFoldDB" id="A0A8S3PWI9"/>